<dbReference type="InterPro" id="IPR036259">
    <property type="entry name" value="MFS_trans_sf"/>
</dbReference>
<dbReference type="Pfam" id="PF07690">
    <property type="entry name" value="MFS_1"/>
    <property type="match status" value="1"/>
</dbReference>
<evidence type="ECO:0000256" key="1">
    <source>
        <dbReference type="ARBA" id="ARBA00004141"/>
    </source>
</evidence>
<evidence type="ECO:0000256" key="6">
    <source>
        <dbReference type="SAM" id="MobiDB-lite"/>
    </source>
</evidence>
<dbReference type="FunFam" id="1.20.1250.20:FF:000018">
    <property type="entry name" value="MFS transporter permease"/>
    <property type="match status" value="1"/>
</dbReference>
<keyword evidence="5 7" id="KW-0472">Membrane</keyword>
<sequence length="497" mass="53419">MDDGGIALTGVPGAANSLDEGRDNAVPKPPPVDVDEIDPAIEKRLRRKLDRRVVGVLFLLYLVAFLDRSNIGNAQTAGMGKDLGFDDEQFQWLLTIFYIPYILFEWLAIMWKLVPPHIWASVTVLIWGLASTLQAVAFNWQGLMACRAFLALAEAGFGPGVPYLLSFFYRRHELGLRCGLFLSAAPLATAFAGALAYAITSTATPLPSWRLLFLAEGLPAVLLSLAAFYLLPDSPDTASFLIPAERHAARARAVLQAGRPGVARLGSFAWPDALAALRAPHTWLQPLMFFSCNVSFSSLPVFLPSVLSHMGFSAASAQGLTAPPYLLAFVVCIATTYLADRTRQRAAVIGVLSLVGAVGYIVLATAEGVGTRYAALFLTAAGVFPAIANILPWVLNNQGTDAKRGLGIAMLNVVGQCGPLLGTRMFPAREAPYYRRGMVVCAGFMGFNAVLAGVLRVYFVRENRMIERGEGGRAAEVGEEAVGGSEMEGALGYRFVL</sequence>
<feature type="transmembrane region" description="Helical" evidence="7">
    <location>
        <begin position="287"/>
        <end position="310"/>
    </location>
</feature>
<dbReference type="EMBL" id="JAUKUD010000005">
    <property type="protein sequence ID" value="KAK0743142.1"/>
    <property type="molecule type" value="Genomic_DNA"/>
</dbReference>
<name>A0AA40EPJ7_9PEZI</name>
<keyword evidence="9" id="KW-1185">Reference proteome</keyword>
<feature type="transmembrane region" description="Helical" evidence="7">
    <location>
        <begin position="372"/>
        <end position="394"/>
    </location>
</feature>
<feature type="transmembrane region" description="Helical" evidence="7">
    <location>
        <begin position="406"/>
        <end position="425"/>
    </location>
</feature>
<gene>
    <name evidence="8" type="ORF">B0T18DRAFT_176589</name>
</gene>
<feature type="transmembrane region" description="Helical" evidence="7">
    <location>
        <begin position="346"/>
        <end position="366"/>
    </location>
</feature>
<dbReference type="SUPFAM" id="SSF103473">
    <property type="entry name" value="MFS general substrate transporter"/>
    <property type="match status" value="1"/>
</dbReference>
<protein>
    <submittedName>
        <fullName evidence="8">Major facilitator superfamily transporter</fullName>
    </submittedName>
</protein>
<dbReference type="PANTHER" id="PTHR43791:SF36">
    <property type="entry name" value="TRANSPORTER, PUTATIVE (AFU_ORTHOLOGUE AFUA_6G08340)-RELATED"/>
    <property type="match status" value="1"/>
</dbReference>
<evidence type="ECO:0000256" key="4">
    <source>
        <dbReference type="ARBA" id="ARBA00022989"/>
    </source>
</evidence>
<keyword evidence="3 7" id="KW-0812">Transmembrane</keyword>
<keyword evidence="2" id="KW-0813">Transport</keyword>
<feature type="transmembrane region" description="Helical" evidence="7">
    <location>
        <begin position="322"/>
        <end position="339"/>
    </location>
</feature>
<feature type="transmembrane region" description="Helical" evidence="7">
    <location>
        <begin position="437"/>
        <end position="459"/>
    </location>
</feature>
<evidence type="ECO:0000256" key="5">
    <source>
        <dbReference type="ARBA" id="ARBA00023136"/>
    </source>
</evidence>
<feature type="region of interest" description="Disordered" evidence="6">
    <location>
        <begin position="1"/>
        <end position="29"/>
    </location>
</feature>
<dbReference type="Proteomes" id="UP001172155">
    <property type="component" value="Unassembled WGS sequence"/>
</dbReference>
<feature type="transmembrane region" description="Helical" evidence="7">
    <location>
        <begin position="180"/>
        <end position="199"/>
    </location>
</feature>
<feature type="transmembrane region" description="Helical" evidence="7">
    <location>
        <begin position="149"/>
        <end position="168"/>
    </location>
</feature>
<organism evidence="8 9">
    <name type="scientific">Schizothecium vesticola</name>
    <dbReference type="NCBI Taxonomy" id="314040"/>
    <lineage>
        <taxon>Eukaryota</taxon>
        <taxon>Fungi</taxon>
        <taxon>Dikarya</taxon>
        <taxon>Ascomycota</taxon>
        <taxon>Pezizomycotina</taxon>
        <taxon>Sordariomycetes</taxon>
        <taxon>Sordariomycetidae</taxon>
        <taxon>Sordariales</taxon>
        <taxon>Schizotheciaceae</taxon>
        <taxon>Schizothecium</taxon>
    </lineage>
</organism>
<comment type="subcellular location">
    <subcellularLocation>
        <location evidence="1">Membrane</location>
        <topology evidence="1">Multi-pass membrane protein</topology>
    </subcellularLocation>
</comment>
<dbReference type="FunFam" id="1.20.1250.20:FF:000013">
    <property type="entry name" value="MFS general substrate transporter"/>
    <property type="match status" value="1"/>
</dbReference>
<evidence type="ECO:0000313" key="9">
    <source>
        <dbReference type="Proteomes" id="UP001172155"/>
    </source>
</evidence>
<keyword evidence="4 7" id="KW-1133">Transmembrane helix</keyword>
<proteinExistence type="predicted"/>
<dbReference type="InterPro" id="IPR011701">
    <property type="entry name" value="MFS"/>
</dbReference>
<feature type="transmembrane region" description="Helical" evidence="7">
    <location>
        <begin position="211"/>
        <end position="231"/>
    </location>
</feature>
<evidence type="ECO:0000256" key="7">
    <source>
        <dbReference type="SAM" id="Phobius"/>
    </source>
</evidence>
<feature type="transmembrane region" description="Helical" evidence="7">
    <location>
        <begin position="53"/>
        <end position="71"/>
    </location>
</feature>
<dbReference type="PANTHER" id="PTHR43791">
    <property type="entry name" value="PERMEASE-RELATED"/>
    <property type="match status" value="1"/>
</dbReference>
<evidence type="ECO:0000256" key="3">
    <source>
        <dbReference type="ARBA" id="ARBA00022692"/>
    </source>
</evidence>
<dbReference type="GO" id="GO:0016020">
    <property type="term" value="C:membrane"/>
    <property type="evidence" value="ECO:0007669"/>
    <property type="project" value="UniProtKB-SubCell"/>
</dbReference>
<dbReference type="AlphaFoldDB" id="A0AA40EPJ7"/>
<accession>A0AA40EPJ7</accession>
<feature type="transmembrane region" description="Helical" evidence="7">
    <location>
        <begin position="118"/>
        <end position="137"/>
    </location>
</feature>
<comment type="caution">
    <text evidence="8">The sequence shown here is derived from an EMBL/GenBank/DDBJ whole genome shotgun (WGS) entry which is preliminary data.</text>
</comment>
<dbReference type="Gene3D" id="1.20.1250.20">
    <property type="entry name" value="MFS general substrate transporter like domains"/>
    <property type="match status" value="2"/>
</dbReference>
<dbReference type="GO" id="GO:0022857">
    <property type="term" value="F:transmembrane transporter activity"/>
    <property type="evidence" value="ECO:0007669"/>
    <property type="project" value="InterPro"/>
</dbReference>
<feature type="transmembrane region" description="Helical" evidence="7">
    <location>
        <begin position="91"/>
        <end position="111"/>
    </location>
</feature>
<evidence type="ECO:0000313" key="8">
    <source>
        <dbReference type="EMBL" id="KAK0743142.1"/>
    </source>
</evidence>
<reference evidence="8" key="1">
    <citation type="submission" date="2023-06" db="EMBL/GenBank/DDBJ databases">
        <title>Genome-scale phylogeny and comparative genomics of the fungal order Sordariales.</title>
        <authorList>
            <consortium name="Lawrence Berkeley National Laboratory"/>
            <person name="Hensen N."/>
            <person name="Bonometti L."/>
            <person name="Westerberg I."/>
            <person name="Brannstrom I.O."/>
            <person name="Guillou S."/>
            <person name="Cros-Aarteil S."/>
            <person name="Calhoun S."/>
            <person name="Haridas S."/>
            <person name="Kuo A."/>
            <person name="Mondo S."/>
            <person name="Pangilinan J."/>
            <person name="Riley R."/>
            <person name="LaButti K."/>
            <person name="Andreopoulos B."/>
            <person name="Lipzen A."/>
            <person name="Chen C."/>
            <person name="Yanf M."/>
            <person name="Daum C."/>
            <person name="Ng V."/>
            <person name="Clum A."/>
            <person name="Steindorff A."/>
            <person name="Ohm R."/>
            <person name="Martin F."/>
            <person name="Silar P."/>
            <person name="Natvig D."/>
            <person name="Lalanne C."/>
            <person name="Gautier V."/>
            <person name="Ament-velasquez S.L."/>
            <person name="Kruys A."/>
            <person name="Hutchinson M.I."/>
            <person name="Powell A.J."/>
            <person name="Barry K."/>
            <person name="Miller A.N."/>
            <person name="Grigoriev I.V."/>
            <person name="Debuchy R."/>
            <person name="Gladieux P."/>
            <person name="Thoren M.H."/>
            <person name="Johannesson H."/>
        </authorList>
    </citation>
    <scope>NUCLEOTIDE SEQUENCE</scope>
    <source>
        <strain evidence="8">SMH3187-1</strain>
    </source>
</reference>
<evidence type="ECO:0000256" key="2">
    <source>
        <dbReference type="ARBA" id="ARBA00022448"/>
    </source>
</evidence>